<dbReference type="SUPFAM" id="SSF53474">
    <property type="entry name" value="alpha/beta-Hydrolases"/>
    <property type="match status" value="1"/>
</dbReference>
<keyword evidence="2 4" id="KW-0378">Hydrolase</keyword>
<dbReference type="GO" id="GO:0052689">
    <property type="term" value="F:carboxylic ester hydrolase activity"/>
    <property type="evidence" value="ECO:0007669"/>
    <property type="project" value="TreeGrafter"/>
</dbReference>
<gene>
    <name evidence="4" type="ORF">ARMSODRAFT_1011045</name>
</gene>
<evidence type="ECO:0000313" key="4">
    <source>
        <dbReference type="EMBL" id="PBK78474.1"/>
    </source>
</evidence>
<dbReference type="GO" id="GO:0005739">
    <property type="term" value="C:mitochondrion"/>
    <property type="evidence" value="ECO:0007669"/>
    <property type="project" value="TreeGrafter"/>
</dbReference>
<dbReference type="PANTHER" id="PTHR46118:SF4">
    <property type="entry name" value="PROTEIN ABHD11"/>
    <property type="match status" value="1"/>
</dbReference>
<keyword evidence="5" id="KW-1185">Reference proteome</keyword>
<protein>
    <submittedName>
        <fullName evidence="4">Alpha/beta-hydrolase</fullName>
    </submittedName>
</protein>
<name>A0A2H3CAX2_9AGAR</name>
<dbReference type="Proteomes" id="UP000218334">
    <property type="component" value="Unassembled WGS sequence"/>
</dbReference>
<dbReference type="InterPro" id="IPR000073">
    <property type="entry name" value="AB_hydrolase_1"/>
</dbReference>
<comment type="similarity">
    <text evidence="1">Belongs to the AB hydrolase superfamily.</text>
</comment>
<evidence type="ECO:0000313" key="5">
    <source>
        <dbReference type="Proteomes" id="UP000218334"/>
    </source>
</evidence>
<sequence length="324" mass="35729">MFLSAGQVNAAALIAANDVDACNGSNNYGVGHSCAFAQSQGGPHRHHTTVTAASVELHYTELIPPDGNETDRALVILHGLFGSKRNWTSLTKAFLRDLNRPVYALDLRNHGTSPHALPMTYSSMASDIVHFISKRHLTNVSLLGHSMGGKVAAAVALDPNLGASTLSHLISVDITPARGNLSNEFQSYIEVMKRIEAMKVKTRKEAVEILHETEKDPSIVMFLLTNLVVPPHTSHEHAHFRIPINILGNSIQDIGSFPYEDGERRWDGKTLFIKGTKSVYINRHNIPIAASFFPNMVLETLDTGHWVHAERPMEFKKLVTDFIS</sequence>
<evidence type="ECO:0000259" key="3">
    <source>
        <dbReference type="Pfam" id="PF00561"/>
    </source>
</evidence>
<dbReference type="AlphaFoldDB" id="A0A2H3CAX2"/>
<dbReference type="FunFam" id="3.40.50.1820:FF:000039">
    <property type="entry name" value="Esterase ybfF"/>
    <property type="match status" value="1"/>
</dbReference>
<evidence type="ECO:0000256" key="2">
    <source>
        <dbReference type="ARBA" id="ARBA00022801"/>
    </source>
</evidence>
<feature type="domain" description="AB hydrolase-1" evidence="3">
    <location>
        <begin position="73"/>
        <end position="312"/>
    </location>
</feature>
<reference evidence="5" key="1">
    <citation type="journal article" date="2017" name="Nat. Ecol. Evol.">
        <title>Genome expansion and lineage-specific genetic innovations in the forest pathogenic fungi Armillaria.</title>
        <authorList>
            <person name="Sipos G."/>
            <person name="Prasanna A.N."/>
            <person name="Walter M.C."/>
            <person name="O'Connor E."/>
            <person name="Balint B."/>
            <person name="Krizsan K."/>
            <person name="Kiss B."/>
            <person name="Hess J."/>
            <person name="Varga T."/>
            <person name="Slot J."/>
            <person name="Riley R."/>
            <person name="Boka B."/>
            <person name="Rigling D."/>
            <person name="Barry K."/>
            <person name="Lee J."/>
            <person name="Mihaltcheva S."/>
            <person name="LaButti K."/>
            <person name="Lipzen A."/>
            <person name="Waldron R."/>
            <person name="Moloney N.M."/>
            <person name="Sperisen C."/>
            <person name="Kredics L."/>
            <person name="Vagvoelgyi C."/>
            <person name="Patrignani A."/>
            <person name="Fitzpatrick D."/>
            <person name="Nagy I."/>
            <person name="Doyle S."/>
            <person name="Anderson J.B."/>
            <person name="Grigoriev I.V."/>
            <person name="Gueldener U."/>
            <person name="Muensterkoetter M."/>
            <person name="Nagy L.G."/>
        </authorList>
    </citation>
    <scope>NUCLEOTIDE SEQUENCE [LARGE SCALE GENOMIC DNA]</scope>
    <source>
        <strain evidence="5">28-4</strain>
    </source>
</reference>
<organism evidence="4 5">
    <name type="scientific">Armillaria solidipes</name>
    <dbReference type="NCBI Taxonomy" id="1076256"/>
    <lineage>
        <taxon>Eukaryota</taxon>
        <taxon>Fungi</taxon>
        <taxon>Dikarya</taxon>
        <taxon>Basidiomycota</taxon>
        <taxon>Agaricomycotina</taxon>
        <taxon>Agaricomycetes</taxon>
        <taxon>Agaricomycetidae</taxon>
        <taxon>Agaricales</taxon>
        <taxon>Marasmiineae</taxon>
        <taxon>Physalacriaceae</taxon>
        <taxon>Armillaria</taxon>
    </lineage>
</organism>
<proteinExistence type="inferred from homology"/>
<accession>A0A2H3CAX2</accession>
<evidence type="ECO:0000256" key="1">
    <source>
        <dbReference type="ARBA" id="ARBA00008645"/>
    </source>
</evidence>
<dbReference type="Pfam" id="PF00561">
    <property type="entry name" value="Abhydrolase_1"/>
    <property type="match status" value="1"/>
</dbReference>
<dbReference type="EMBL" id="KZ293415">
    <property type="protein sequence ID" value="PBK78474.1"/>
    <property type="molecule type" value="Genomic_DNA"/>
</dbReference>
<dbReference type="STRING" id="1076256.A0A2H3CAX2"/>
<dbReference type="Gene3D" id="3.40.50.1820">
    <property type="entry name" value="alpha/beta hydrolase"/>
    <property type="match status" value="1"/>
</dbReference>
<dbReference type="PANTHER" id="PTHR46118">
    <property type="entry name" value="PROTEIN ABHD11"/>
    <property type="match status" value="1"/>
</dbReference>
<dbReference type="InterPro" id="IPR029058">
    <property type="entry name" value="AB_hydrolase_fold"/>
</dbReference>